<accession>A0AAU9DPL5</accession>
<sequence length="170" mass="19320">MREPNNKYSGLEPAIQICILDYNEFDDDKAIHQFHLTGEDAVDGVKRLITIVTFELHKPIINVEDPVSRDNLEAMRSIYIDGVLDSDAPKYVQAVYNKSNYYNLTKEDQLEVDAIESAIDQREAELSYAKIEGKNEEKFEVAQSLLAQGIDLNIIIKATKLSAEEIEKLK</sequence>
<dbReference type="KEGG" id="xap:XA3_15530"/>
<gene>
    <name evidence="1" type="ORF">XA3_15530</name>
</gene>
<keyword evidence="2" id="KW-1185">Reference proteome</keyword>
<dbReference type="AlphaFoldDB" id="A0AAU9DPL5"/>
<evidence type="ECO:0008006" key="3">
    <source>
        <dbReference type="Google" id="ProtNLM"/>
    </source>
</evidence>
<organism evidence="1 2">
    <name type="scientific">Xylocopilactobacillus apicola</name>
    <dbReference type="NCBI Taxonomy" id="2932184"/>
    <lineage>
        <taxon>Bacteria</taxon>
        <taxon>Bacillati</taxon>
        <taxon>Bacillota</taxon>
        <taxon>Bacilli</taxon>
        <taxon>Lactobacillales</taxon>
        <taxon>Lactobacillaceae</taxon>
        <taxon>Xylocopilactobacillus</taxon>
    </lineage>
</organism>
<evidence type="ECO:0000313" key="1">
    <source>
        <dbReference type="EMBL" id="BDR59112.1"/>
    </source>
</evidence>
<evidence type="ECO:0000313" key="2">
    <source>
        <dbReference type="Proteomes" id="UP001321861"/>
    </source>
</evidence>
<protein>
    <recommendedName>
        <fullName evidence="3">Rpn family recombination-promoting nuclease/putative transposase</fullName>
    </recommendedName>
</protein>
<name>A0AAU9DPL5_9LACO</name>
<reference evidence="1 2" key="1">
    <citation type="journal article" date="2023" name="Microbiol. Spectr.">
        <title>Symbiosis of Carpenter Bees with Uncharacterized Lactic Acid Bacteria Showing NAD Auxotrophy.</title>
        <authorList>
            <person name="Kawasaki S."/>
            <person name="Ozawa K."/>
            <person name="Mori T."/>
            <person name="Yamamoto A."/>
            <person name="Ito M."/>
            <person name="Ohkuma M."/>
            <person name="Sakamoto M."/>
            <person name="Matsutani M."/>
        </authorList>
    </citation>
    <scope>NUCLEOTIDE SEQUENCE [LARGE SCALE GENOMIC DNA]</scope>
    <source>
        <strain evidence="1 2">XA3</strain>
    </source>
</reference>
<dbReference type="EMBL" id="AP026802">
    <property type="protein sequence ID" value="BDR59112.1"/>
    <property type="molecule type" value="Genomic_DNA"/>
</dbReference>
<proteinExistence type="predicted"/>
<dbReference type="Proteomes" id="UP001321861">
    <property type="component" value="Chromosome"/>
</dbReference>